<dbReference type="EMBL" id="JBHUFC010000006">
    <property type="protein sequence ID" value="MFD1788959.1"/>
    <property type="molecule type" value="Genomic_DNA"/>
</dbReference>
<evidence type="ECO:0000256" key="1">
    <source>
        <dbReference type="SAM" id="MobiDB-lite"/>
    </source>
</evidence>
<protein>
    <recommendedName>
        <fullName evidence="4">Membrane-anchored ribosome-binding protein, inhibits growth in stationary phase, ElaB/YqjD/DUF883 family</fullName>
    </recommendedName>
</protein>
<feature type="region of interest" description="Disordered" evidence="1">
    <location>
        <begin position="68"/>
        <end position="91"/>
    </location>
</feature>
<evidence type="ECO:0008006" key="4">
    <source>
        <dbReference type="Google" id="ProtNLM"/>
    </source>
</evidence>
<proteinExistence type="predicted"/>
<dbReference type="RefSeq" id="WP_380941329.1">
    <property type="nucleotide sequence ID" value="NZ_JBHUFC010000006.1"/>
</dbReference>
<comment type="caution">
    <text evidence="2">The sequence shown here is derived from an EMBL/GenBank/DDBJ whole genome shotgun (WGS) entry which is preliminary data.</text>
</comment>
<dbReference type="Proteomes" id="UP001597283">
    <property type="component" value="Unassembled WGS sequence"/>
</dbReference>
<organism evidence="2 3">
    <name type="scientific">Sphingomonas floccifaciens</name>
    <dbReference type="NCBI Taxonomy" id="1844115"/>
    <lineage>
        <taxon>Bacteria</taxon>
        <taxon>Pseudomonadati</taxon>
        <taxon>Pseudomonadota</taxon>
        <taxon>Alphaproteobacteria</taxon>
        <taxon>Sphingomonadales</taxon>
        <taxon>Sphingomonadaceae</taxon>
        <taxon>Sphingomonas</taxon>
    </lineage>
</organism>
<keyword evidence="3" id="KW-1185">Reference proteome</keyword>
<sequence>MATTTTEPAEKTSVTTAEGRQALFANAKDAVTEAVQTAVDAVKANPKTAAAIAAGATAAVAGAAYGATKLSTSKPAAPKKSTPAKRTPAKN</sequence>
<name>A0ABW4NFW9_9SPHN</name>
<evidence type="ECO:0000313" key="2">
    <source>
        <dbReference type="EMBL" id="MFD1788959.1"/>
    </source>
</evidence>
<reference evidence="3" key="1">
    <citation type="journal article" date="2019" name="Int. J. Syst. Evol. Microbiol.">
        <title>The Global Catalogue of Microorganisms (GCM) 10K type strain sequencing project: providing services to taxonomists for standard genome sequencing and annotation.</title>
        <authorList>
            <consortium name="The Broad Institute Genomics Platform"/>
            <consortium name="The Broad Institute Genome Sequencing Center for Infectious Disease"/>
            <person name="Wu L."/>
            <person name="Ma J."/>
        </authorList>
    </citation>
    <scope>NUCLEOTIDE SEQUENCE [LARGE SCALE GENOMIC DNA]</scope>
    <source>
        <strain evidence="3">Q85</strain>
    </source>
</reference>
<gene>
    <name evidence="2" type="ORF">ACFSC3_15445</name>
</gene>
<evidence type="ECO:0000313" key="3">
    <source>
        <dbReference type="Proteomes" id="UP001597283"/>
    </source>
</evidence>
<accession>A0ABW4NFW9</accession>